<dbReference type="GO" id="GO:0009736">
    <property type="term" value="P:cytokinin-activated signaling pathway"/>
    <property type="evidence" value="ECO:0007669"/>
    <property type="project" value="InterPro"/>
</dbReference>
<dbReference type="GO" id="GO:0000160">
    <property type="term" value="P:phosphorelay signal transduction system"/>
    <property type="evidence" value="ECO:0007669"/>
    <property type="project" value="UniProtKB-KW"/>
</dbReference>
<keyword evidence="3" id="KW-0804">Transcription</keyword>
<dbReference type="InterPro" id="IPR045279">
    <property type="entry name" value="ARR-like"/>
</dbReference>
<dbReference type="SUPFAM" id="SSF52172">
    <property type="entry name" value="CheY-like"/>
    <property type="match status" value="1"/>
</dbReference>
<keyword evidence="1" id="KW-0902">Two-component regulatory system</keyword>
<keyword evidence="2" id="KW-0805">Transcription regulation</keyword>
<dbReference type="PANTHER" id="PTHR43874">
    <property type="entry name" value="TWO-COMPONENT RESPONSE REGULATOR"/>
    <property type="match status" value="1"/>
</dbReference>
<reference evidence="6" key="1">
    <citation type="submission" date="2023-12" db="EMBL/GenBank/DDBJ databases">
        <title>Genome assembly of Anisodus tanguticus.</title>
        <authorList>
            <person name="Wang Y.-J."/>
        </authorList>
    </citation>
    <scope>NUCLEOTIDE SEQUENCE</scope>
    <source>
        <strain evidence="6">KB-2021</strain>
        <tissue evidence="6">Leaf</tissue>
    </source>
</reference>
<dbReference type="PROSITE" id="PS50110">
    <property type="entry name" value="RESPONSE_REGULATORY"/>
    <property type="match status" value="1"/>
</dbReference>
<keyword evidence="4" id="KW-0597">Phosphoprotein</keyword>
<comment type="caution">
    <text evidence="6">The sequence shown here is derived from an EMBL/GenBank/DDBJ whole genome shotgun (WGS) entry which is preliminary data.</text>
</comment>
<evidence type="ECO:0000313" key="6">
    <source>
        <dbReference type="EMBL" id="KAK4338962.1"/>
    </source>
</evidence>
<evidence type="ECO:0000259" key="5">
    <source>
        <dbReference type="PROSITE" id="PS50110"/>
    </source>
</evidence>
<feature type="domain" description="Response regulatory" evidence="5">
    <location>
        <begin position="1"/>
        <end position="67"/>
    </location>
</feature>
<protein>
    <recommendedName>
        <fullName evidence="5">Response regulatory domain-containing protein</fullName>
    </recommendedName>
</protein>
<evidence type="ECO:0000256" key="1">
    <source>
        <dbReference type="ARBA" id="ARBA00023012"/>
    </source>
</evidence>
<feature type="modified residue" description="4-aspartylphosphate" evidence="4">
    <location>
        <position position="32"/>
    </location>
</feature>
<evidence type="ECO:0000256" key="2">
    <source>
        <dbReference type="ARBA" id="ARBA00023015"/>
    </source>
</evidence>
<keyword evidence="7" id="KW-1185">Reference proteome</keyword>
<sequence length="67" mass="7796">MRTDRVVTVKNAKDALCILQIRADKFDLVVTDVHIPEMNGFELQRVIDKEFDISVVCEFLILYVLKK</sequence>
<organism evidence="6 7">
    <name type="scientific">Anisodus tanguticus</name>
    <dbReference type="NCBI Taxonomy" id="243964"/>
    <lineage>
        <taxon>Eukaryota</taxon>
        <taxon>Viridiplantae</taxon>
        <taxon>Streptophyta</taxon>
        <taxon>Embryophyta</taxon>
        <taxon>Tracheophyta</taxon>
        <taxon>Spermatophyta</taxon>
        <taxon>Magnoliopsida</taxon>
        <taxon>eudicotyledons</taxon>
        <taxon>Gunneridae</taxon>
        <taxon>Pentapetalae</taxon>
        <taxon>asterids</taxon>
        <taxon>lamiids</taxon>
        <taxon>Solanales</taxon>
        <taxon>Solanaceae</taxon>
        <taxon>Solanoideae</taxon>
        <taxon>Hyoscyameae</taxon>
        <taxon>Anisodus</taxon>
    </lineage>
</organism>
<evidence type="ECO:0000256" key="4">
    <source>
        <dbReference type="PROSITE-ProRule" id="PRU00169"/>
    </source>
</evidence>
<dbReference type="EMBL" id="JAVYJV010000023">
    <property type="protein sequence ID" value="KAK4338962.1"/>
    <property type="molecule type" value="Genomic_DNA"/>
</dbReference>
<dbReference type="Gene3D" id="3.40.50.2300">
    <property type="match status" value="1"/>
</dbReference>
<accession>A0AAE1UQ78</accession>
<dbReference type="PANTHER" id="PTHR43874:SF19">
    <property type="entry name" value="RESPONSE REGULATOR 23-RELATED"/>
    <property type="match status" value="1"/>
</dbReference>
<dbReference type="AlphaFoldDB" id="A0AAE1UQ78"/>
<evidence type="ECO:0000256" key="3">
    <source>
        <dbReference type="ARBA" id="ARBA00023163"/>
    </source>
</evidence>
<name>A0AAE1UQ78_9SOLA</name>
<dbReference type="Pfam" id="PF00072">
    <property type="entry name" value="Response_reg"/>
    <property type="match status" value="1"/>
</dbReference>
<dbReference type="InterPro" id="IPR011006">
    <property type="entry name" value="CheY-like_superfamily"/>
</dbReference>
<evidence type="ECO:0000313" key="7">
    <source>
        <dbReference type="Proteomes" id="UP001291623"/>
    </source>
</evidence>
<gene>
    <name evidence="6" type="ORF">RND71_040424</name>
</gene>
<dbReference type="Proteomes" id="UP001291623">
    <property type="component" value="Unassembled WGS sequence"/>
</dbReference>
<dbReference type="InterPro" id="IPR001789">
    <property type="entry name" value="Sig_transdc_resp-reg_receiver"/>
</dbReference>
<proteinExistence type="predicted"/>